<evidence type="ECO:0000256" key="9">
    <source>
        <dbReference type="SAM" id="MobiDB-lite"/>
    </source>
</evidence>
<evidence type="ECO:0000313" key="14">
    <source>
        <dbReference type="Proteomes" id="UP001303236"/>
    </source>
</evidence>
<keyword evidence="10" id="KW-0472">Membrane</keyword>
<dbReference type="GO" id="GO:0016757">
    <property type="term" value="F:glycosyltransferase activity"/>
    <property type="evidence" value="ECO:0007669"/>
    <property type="project" value="UniProtKB-KW"/>
</dbReference>
<comment type="catalytic activity">
    <reaction evidence="8">
        <text>[GlcNAc-(1-&gt;4)-Mur2Ac(oyl-L-Ala-gamma-D-Glu-L-Lys-D-Ala-D-Ala)](n)-di-trans,octa-cis-undecaprenyl diphosphate + beta-D-GlcNAc-(1-&gt;4)-Mur2Ac(oyl-L-Ala-gamma-D-Glu-L-Lys-D-Ala-D-Ala)-di-trans,octa-cis-undecaprenyl diphosphate = [GlcNAc-(1-&gt;4)-Mur2Ac(oyl-L-Ala-gamma-D-Glu-L-Lys-D-Ala-D-Ala)](n+1)-di-trans,octa-cis-undecaprenyl diphosphate + di-trans,octa-cis-undecaprenyl diphosphate + H(+)</text>
        <dbReference type="Rhea" id="RHEA:23708"/>
        <dbReference type="Rhea" id="RHEA-COMP:9602"/>
        <dbReference type="Rhea" id="RHEA-COMP:9603"/>
        <dbReference type="ChEBI" id="CHEBI:15378"/>
        <dbReference type="ChEBI" id="CHEBI:58405"/>
        <dbReference type="ChEBI" id="CHEBI:60033"/>
        <dbReference type="ChEBI" id="CHEBI:78435"/>
        <dbReference type="EC" id="2.4.99.28"/>
    </reaction>
</comment>
<dbReference type="Gene3D" id="3.40.710.10">
    <property type="entry name" value="DD-peptidase/beta-lactamase superfamily"/>
    <property type="match status" value="1"/>
</dbReference>
<keyword evidence="3 13" id="KW-0328">Glycosyltransferase</keyword>
<keyword evidence="4 13" id="KW-0808">Transferase</keyword>
<keyword evidence="10" id="KW-0812">Transmembrane</keyword>
<dbReference type="Pfam" id="PF00905">
    <property type="entry name" value="Transpeptidase"/>
    <property type="match status" value="2"/>
</dbReference>
<comment type="catalytic activity">
    <reaction evidence="7">
        <text>Preferential cleavage: (Ac)2-L-Lys-D-Ala-|-D-Ala. Also transpeptidation of peptidyl-alanyl moieties that are N-acyl substituents of D-alanine.</text>
        <dbReference type="EC" id="3.4.16.4"/>
    </reaction>
</comment>
<dbReference type="InterPro" id="IPR036950">
    <property type="entry name" value="PBP_transglycosylase"/>
</dbReference>
<feature type="region of interest" description="Disordered" evidence="9">
    <location>
        <begin position="796"/>
        <end position="924"/>
    </location>
</feature>
<evidence type="ECO:0000256" key="5">
    <source>
        <dbReference type="ARBA" id="ARBA00022801"/>
    </source>
</evidence>
<reference evidence="13 14" key="1">
    <citation type="submission" date="2023-09" db="EMBL/GenBank/DDBJ databases">
        <title>Genome completion map analysis of the actinomycetes C11-1.</title>
        <authorList>
            <person name="Qin P."/>
            <person name="Guan P."/>
        </authorList>
    </citation>
    <scope>NUCLEOTIDE SEQUENCE [LARGE SCALE GENOMIC DNA]</scope>
    <source>
        <strain evidence="13 14">C11-1</strain>
    </source>
</reference>
<evidence type="ECO:0000256" key="7">
    <source>
        <dbReference type="ARBA" id="ARBA00034000"/>
    </source>
</evidence>
<dbReference type="InterPro" id="IPR001264">
    <property type="entry name" value="Glyco_trans_51"/>
</dbReference>
<gene>
    <name evidence="13" type="ORF">RI138_16030</name>
</gene>
<keyword evidence="14" id="KW-1185">Reference proteome</keyword>
<feature type="region of interest" description="Disordered" evidence="9">
    <location>
        <begin position="1"/>
        <end position="112"/>
    </location>
</feature>
<feature type="domain" description="Penicillin-binding protein transpeptidase" evidence="11">
    <location>
        <begin position="471"/>
        <end position="523"/>
    </location>
</feature>
<name>A0ABY9VZL1_9ACTN</name>
<dbReference type="PANTHER" id="PTHR32282:SF34">
    <property type="entry name" value="PENICILLIN-BINDING PROTEIN 1A"/>
    <property type="match status" value="1"/>
</dbReference>
<evidence type="ECO:0000259" key="12">
    <source>
        <dbReference type="Pfam" id="PF00912"/>
    </source>
</evidence>
<evidence type="ECO:0000256" key="4">
    <source>
        <dbReference type="ARBA" id="ARBA00022679"/>
    </source>
</evidence>
<keyword evidence="2" id="KW-0645">Protease</keyword>
<dbReference type="EMBL" id="CP134500">
    <property type="protein sequence ID" value="WNF28221.1"/>
    <property type="molecule type" value="Genomic_DNA"/>
</dbReference>
<evidence type="ECO:0000259" key="11">
    <source>
        <dbReference type="Pfam" id="PF00905"/>
    </source>
</evidence>
<keyword evidence="1" id="KW-0121">Carboxypeptidase</keyword>
<dbReference type="InterPro" id="IPR050396">
    <property type="entry name" value="Glycosyltr_51/Transpeptidase"/>
</dbReference>
<evidence type="ECO:0000256" key="6">
    <source>
        <dbReference type="ARBA" id="ARBA00023268"/>
    </source>
</evidence>
<keyword evidence="10" id="KW-1133">Transmembrane helix</keyword>
<dbReference type="InterPro" id="IPR023346">
    <property type="entry name" value="Lysozyme-like_dom_sf"/>
</dbReference>
<accession>A0ABY9VZL1</accession>
<keyword evidence="6" id="KW-0511">Multifunctional enzyme</keyword>
<feature type="transmembrane region" description="Helical" evidence="10">
    <location>
        <begin position="133"/>
        <end position="156"/>
    </location>
</feature>
<feature type="compositionally biased region" description="Basic and acidic residues" evidence="9">
    <location>
        <begin position="51"/>
        <end position="64"/>
    </location>
</feature>
<dbReference type="SUPFAM" id="SSF53955">
    <property type="entry name" value="Lysozyme-like"/>
    <property type="match status" value="1"/>
</dbReference>
<proteinExistence type="predicted"/>
<feature type="compositionally biased region" description="Low complexity" evidence="9">
    <location>
        <begin position="20"/>
        <end position="31"/>
    </location>
</feature>
<dbReference type="Gene3D" id="1.10.3810.10">
    <property type="entry name" value="Biosynthetic peptidoglycan transglycosylase-like"/>
    <property type="match status" value="1"/>
</dbReference>
<feature type="compositionally biased region" description="Gly residues" evidence="9">
    <location>
        <begin position="859"/>
        <end position="892"/>
    </location>
</feature>
<evidence type="ECO:0000256" key="1">
    <source>
        <dbReference type="ARBA" id="ARBA00022645"/>
    </source>
</evidence>
<dbReference type="Pfam" id="PF00912">
    <property type="entry name" value="Transgly"/>
    <property type="match status" value="1"/>
</dbReference>
<protein>
    <submittedName>
        <fullName evidence="13">Transglycosylase domain-containing protein</fullName>
        <ecNumber evidence="13">2.4.-.-</ecNumber>
    </submittedName>
</protein>
<evidence type="ECO:0000313" key="13">
    <source>
        <dbReference type="EMBL" id="WNF28221.1"/>
    </source>
</evidence>
<dbReference type="Proteomes" id="UP001303236">
    <property type="component" value="Chromosome"/>
</dbReference>
<dbReference type="SUPFAM" id="SSF56601">
    <property type="entry name" value="beta-lactamase/transpeptidase-like"/>
    <property type="match status" value="1"/>
</dbReference>
<dbReference type="EC" id="2.4.-.-" evidence="13"/>
<feature type="compositionally biased region" description="Gly residues" evidence="9">
    <location>
        <begin position="76"/>
        <end position="108"/>
    </location>
</feature>
<evidence type="ECO:0000256" key="2">
    <source>
        <dbReference type="ARBA" id="ARBA00022670"/>
    </source>
</evidence>
<keyword evidence="5" id="KW-0378">Hydrolase</keyword>
<feature type="compositionally biased region" description="Low complexity" evidence="9">
    <location>
        <begin position="39"/>
        <end position="49"/>
    </location>
</feature>
<evidence type="ECO:0000256" key="8">
    <source>
        <dbReference type="ARBA" id="ARBA00049902"/>
    </source>
</evidence>
<feature type="domain" description="Penicillin-binding protein transpeptidase" evidence="11">
    <location>
        <begin position="563"/>
        <end position="735"/>
    </location>
</feature>
<feature type="compositionally biased region" description="Pro residues" evidence="9">
    <location>
        <begin position="810"/>
        <end position="840"/>
    </location>
</feature>
<evidence type="ECO:0000256" key="10">
    <source>
        <dbReference type="SAM" id="Phobius"/>
    </source>
</evidence>
<dbReference type="InterPro" id="IPR001460">
    <property type="entry name" value="PCN-bd_Tpept"/>
</dbReference>
<organism evidence="13 14">
    <name type="scientific">Streptomyces durocortorensis</name>
    <dbReference type="NCBI Taxonomy" id="2811104"/>
    <lineage>
        <taxon>Bacteria</taxon>
        <taxon>Bacillati</taxon>
        <taxon>Actinomycetota</taxon>
        <taxon>Actinomycetes</taxon>
        <taxon>Kitasatosporales</taxon>
        <taxon>Streptomycetaceae</taxon>
        <taxon>Streptomyces</taxon>
    </lineage>
</organism>
<dbReference type="InterPro" id="IPR012338">
    <property type="entry name" value="Beta-lactam/transpept-like"/>
</dbReference>
<feature type="compositionally biased region" description="Gly residues" evidence="9">
    <location>
        <begin position="900"/>
        <end position="924"/>
    </location>
</feature>
<feature type="domain" description="Glycosyl transferase family 51" evidence="12">
    <location>
        <begin position="185"/>
        <end position="345"/>
    </location>
</feature>
<dbReference type="PANTHER" id="PTHR32282">
    <property type="entry name" value="BINDING PROTEIN TRANSPEPTIDASE, PUTATIVE-RELATED"/>
    <property type="match status" value="1"/>
</dbReference>
<sequence>MSEHRRKSPQPQGGGRAAARRAAQQSTGRRGAPSRRATSVSPSESPSESYGEERQYGSRAEARRAAQRGGRRRGADAGGHGAGGGGGRRRGGGGSEGPGGRGRDNGGPGKKRFIDYPRYGKYGFRRWVPSWKLVSGLCLGFLGLLMGVGGISYALVSKPNINEAAEAQNNVYYWADGTQMVATGGVVNRQEIKFEQIPVAMRNAVISAENKSFETDRGIDPVGIGRALFNMATGGETQGGSTITQQYVKNSRLNQDQTLTRKFKELFITLKVGGEMEKNDVMAGYLNVSYYGRGASGLQAAARTYYDKDATELNPSECAFLATLLKGASYYDPAGAPEIDKKNATKEKNTKRAISRWKWILDEQVKDGRMSAEERAKYTKFPMPKEPRKDAKLGGQTGYLVDLAKNYFLANNGQNIDAKQLDLGGFEIHTTFDKKKVKQLEDAVKKVYDAKIRPEERPETDTHVEFGGASVDAKTGAILATYGGQDATKHFTNNADATGAQVGSTWKPFVLAAAMQYGVRDPNLGREQSNSERTQVSPESIYNGDNKLRIRDYTGKVWLNENGDDWLQTNDGQADYGEIDLRKAMEQSANSPFVQLGMDVGTDKVKDVAVAAGLKDDDFMADASVPSFSIGTSSPSAIRMAGAYSTFATSGQQNDTYSVTEVKKGGEVVFQHKRKPKRAFSPDIADNITDVLKNVVENGTGKPARLEGREAAGKTGTTDGNRSAWFVGYTPQISTAISMFRLDDDETNKDREFEEMFGTGGEKKIHGNSFPASIWHDYMTAAMKGKKAIPFPEAKDLGETVWGGGAVSPSPTPSPTPTPTPSDDPTTPTPTPTTPSPTPTPSRTCGVFDWECQTADGGANAGADGGANNGGGENAGTTEGGENAGADGGGANSGTTDGTDNGGAEGGAGGRPGGGGSTIWGNAG</sequence>
<evidence type="ECO:0000256" key="3">
    <source>
        <dbReference type="ARBA" id="ARBA00022676"/>
    </source>
</evidence>